<organism evidence="1 2">
    <name type="scientific">Anoxybacterium hadale</name>
    <dbReference type="NCBI Taxonomy" id="3408580"/>
    <lineage>
        <taxon>Bacteria</taxon>
        <taxon>Bacillati</taxon>
        <taxon>Bacillota</taxon>
        <taxon>Clostridia</taxon>
        <taxon>Peptostreptococcales</taxon>
        <taxon>Anaerovoracaceae</taxon>
        <taxon>Anoxybacterium</taxon>
    </lineage>
</organism>
<reference evidence="1" key="1">
    <citation type="submission" date="2019-08" db="EMBL/GenBank/DDBJ databases">
        <title>Genome sequence of Clostridiales bacterium MT110.</title>
        <authorList>
            <person name="Cao J."/>
        </authorList>
    </citation>
    <scope>NUCLEOTIDE SEQUENCE</scope>
    <source>
        <strain evidence="1">MT110</strain>
    </source>
</reference>
<accession>A0ACD1AHU1</accession>
<protein>
    <submittedName>
        <fullName evidence="1">Sensor histidine kinase</fullName>
    </submittedName>
</protein>
<gene>
    <name evidence="1" type="ORF">FRZ06_21295</name>
</gene>
<name>A0ACD1AHU1_9FIRM</name>
<sequence>MRQTKRHPLAISVILLLFAFGCFFAAAYGITILIYRWTGTPTDFWAHIISGLVGILLIICVASISRLLVGRYSKRIKQHQGIQSQILNAMTRIAQGDFDVFIDTWDDEFHHNDMVEGINKIAKELGSMEQLRQDFISNVSHEIQSPLTSISGFAALLRKDTLTAEQKNHYLSIIETESKRLSALSDNLMKLSTLETGGEPLSFTEFRLDKQLEEVALMLEPQWSAKHIAMEVDLERVAIQGDEGLLSQVWVNLLHNAIKFTPEGGVIRVSLTSDQTNVCCRITDTGIGIAPEDQIHIFERFYKVDKSRERALGGNGLGLSLVKKIVELHDGQITPQSEIGKGTTFTITLQRLHSVKEN</sequence>
<dbReference type="EMBL" id="CP042469">
    <property type="protein sequence ID" value="QOX65701.1"/>
    <property type="molecule type" value="Genomic_DNA"/>
</dbReference>
<keyword evidence="1" id="KW-0808">Transferase</keyword>
<proteinExistence type="predicted"/>
<keyword evidence="1" id="KW-0418">Kinase</keyword>
<dbReference type="Proteomes" id="UP000594014">
    <property type="component" value="Chromosome"/>
</dbReference>
<keyword evidence="2" id="KW-1185">Reference proteome</keyword>
<evidence type="ECO:0000313" key="1">
    <source>
        <dbReference type="EMBL" id="QOX65701.1"/>
    </source>
</evidence>
<evidence type="ECO:0000313" key="2">
    <source>
        <dbReference type="Proteomes" id="UP000594014"/>
    </source>
</evidence>